<dbReference type="PANTHER" id="PTHR21346:SF10">
    <property type="entry name" value="TRANSMEMBRANE PROTEIN"/>
    <property type="match status" value="1"/>
</dbReference>
<comment type="similarity">
    <text evidence="2">Belongs to the FUN14 family.</text>
</comment>
<protein>
    <recommendedName>
        <fullName evidence="9">FUN14 family protein</fullName>
    </recommendedName>
</protein>
<evidence type="ECO:0000256" key="6">
    <source>
        <dbReference type="SAM" id="Phobius"/>
    </source>
</evidence>
<dbReference type="KEGG" id="dgo:DGo_CA0987"/>
<evidence type="ECO:0000313" key="8">
    <source>
        <dbReference type="Proteomes" id="UP000007575"/>
    </source>
</evidence>
<dbReference type="Pfam" id="PF04930">
    <property type="entry name" value="FUN14"/>
    <property type="match status" value="1"/>
</dbReference>
<gene>
    <name evidence="7" type="ordered locus">DGo_CA0987</name>
</gene>
<evidence type="ECO:0000256" key="4">
    <source>
        <dbReference type="ARBA" id="ARBA00022989"/>
    </source>
</evidence>
<sequence>MGAVPEPAALASLASATQAALPDLSLGAVLGLACGMALRAAGRALLISVGLLFIAVQLLAWAGIVTVDWLRLETLSGPWFRAAPELWQNVLKVLTDRLPFAGAFGAGLLLGLRLRR</sequence>
<comment type="subcellular location">
    <subcellularLocation>
        <location evidence="1">Membrane</location>
    </subcellularLocation>
</comment>
<dbReference type="EMBL" id="CP002191">
    <property type="protein sequence ID" value="AFD24914.1"/>
    <property type="molecule type" value="Genomic_DNA"/>
</dbReference>
<dbReference type="RefSeq" id="WP_014684397.1">
    <property type="nucleotide sequence ID" value="NC_017790.1"/>
</dbReference>
<accession>H8GYY7</accession>
<dbReference type="STRING" id="745776.DGo_CA0987"/>
<dbReference type="HOGENOM" id="CLU_095425_1_0_0"/>
<dbReference type="PANTHER" id="PTHR21346">
    <property type="entry name" value="FUN14 DOMAIN CONTAINING"/>
    <property type="match status" value="1"/>
</dbReference>
<dbReference type="Proteomes" id="UP000007575">
    <property type="component" value="Chromosome"/>
</dbReference>
<evidence type="ECO:0000256" key="3">
    <source>
        <dbReference type="ARBA" id="ARBA00022692"/>
    </source>
</evidence>
<dbReference type="PATRIC" id="fig|745776.4.peg.1012"/>
<name>H8GYY7_DEIGI</name>
<evidence type="ECO:0000256" key="5">
    <source>
        <dbReference type="ARBA" id="ARBA00023136"/>
    </source>
</evidence>
<reference evidence="7 8" key="1">
    <citation type="journal article" date="2012" name="PLoS ONE">
        <title>Genome sequence and transcriptome analysis of the radioresistant bacterium Deinococcus gobiensis: insights into the extreme environmental adaptations.</title>
        <authorList>
            <person name="Yuan M."/>
            <person name="Chen M."/>
            <person name="Zhang W."/>
            <person name="Lu W."/>
            <person name="Wang J."/>
            <person name="Yang M."/>
            <person name="Zhao P."/>
            <person name="Tang R."/>
            <person name="Li X."/>
            <person name="Hao Y."/>
            <person name="Zhou Z."/>
            <person name="Zhan Y."/>
            <person name="Yu H."/>
            <person name="Teng C."/>
            <person name="Yan Y."/>
            <person name="Ping S."/>
            <person name="Wang Y."/>
            <person name="Lin M."/>
        </authorList>
    </citation>
    <scope>NUCLEOTIDE SEQUENCE [LARGE SCALE GENOMIC DNA]</scope>
    <source>
        <strain evidence="7 8">I-0</strain>
    </source>
</reference>
<keyword evidence="8" id="KW-1185">Reference proteome</keyword>
<evidence type="ECO:0008006" key="9">
    <source>
        <dbReference type="Google" id="ProtNLM"/>
    </source>
</evidence>
<evidence type="ECO:0000256" key="2">
    <source>
        <dbReference type="ARBA" id="ARBA00009160"/>
    </source>
</evidence>
<keyword evidence="3 6" id="KW-0812">Transmembrane</keyword>
<feature type="transmembrane region" description="Helical" evidence="6">
    <location>
        <begin position="90"/>
        <end position="112"/>
    </location>
</feature>
<dbReference type="AlphaFoldDB" id="H8GYY7"/>
<evidence type="ECO:0000313" key="7">
    <source>
        <dbReference type="EMBL" id="AFD24914.1"/>
    </source>
</evidence>
<evidence type="ECO:0000256" key="1">
    <source>
        <dbReference type="ARBA" id="ARBA00004370"/>
    </source>
</evidence>
<dbReference type="InterPro" id="IPR007014">
    <property type="entry name" value="FUN14"/>
</dbReference>
<keyword evidence="5 6" id="KW-0472">Membrane</keyword>
<dbReference type="eggNOG" id="COG2383">
    <property type="taxonomic scope" value="Bacteria"/>
</dbReference>
<dbReference type="OrthoDB" id="72791at2"/>
<proteinExistence type="inferred from homology"/>
<dbReference type="GO" id="GO:0016020">
    <property type="term" value="C:membrane"/>
    <property type="evidence" value="ECO:0007669"/>
    <property type="project" value="UniProtKB-SubCell"/>
</dbReference>
<organism evidence="7 8">
    <name type="scientific">Deinococcus gobiensis (strain DSM 21396 / JCM 16679 / CGMCC 1.7299 / I-0)</name>
    <dbReference type="NCBI Taxonomy" id="745776"/>
    <lineage>
        <taxon>Bacteria</taxon>
        <taxon>Thermotogati</taxon>
        <taxon>Deinococcota</taxon>
        <taxon>Deinococci</taxon>
        <taxon>Deinococcales</taxon>
        <taxon>Deinococcaceae</taxon>
        <taxon>Deinococcus</taxon>
    </lineage>
</organism>
<keyword evidence="4 6" id="KW-1133">Transmembrane helix</keyword>
<feature type="transmembrane region" description="Helical" evidence="6">
    <location>
        <begin position="20"/>
        <end position="38"/>
    </location>
</feature>
<feature type="transmembrane region" description="Helical" evidence="6">
    <location>
        <begin position="45"/>
        <end position="70"/>
    </location>
</feature>